<dbReference type="AlphaFoldDB" id="A0A210QN76"/>
<keyword evidence="15" id="KW-1185">Reference proteome</keyword>
<dbReference type="Gene3D" id="2.10.70.10">
    <property type="entry name" value="Complement Module, domain 1"/>
    <property type="match status" value="1"/>
</dbReference>
<gene>
    <name evidence="14" type="ORF">KP79_PYT14116</name>
</gene>
<dbReference type="OrthoDB" id="536948at2759"/>
<evidence type="ECO:0000256" key="8">
    <source>
        <dbReference type="ARBA" id="ARBA00023180"/>
    </source>
</evidence>
<dbReference type="PANTHER" id="PTHR19331">
    <property type="entry name" value="SCAVENGER RECEPTOR DOMAIN-CONTAINING"/>
    <property type="match status" value="1"/>
</dbReference>
<organism evidence="14 15">
    <name type="scientific">Mizuhopecten yessoensis</name>
    <name type="common">Japanese scallop</name>
    <name type="synonym">Patinopecten yessoensis</name>
    <dbReference type="NCBI Taxonomy" id="6573"/>
    <lineage>
        <taxon>Eukaryota</taxon>
        <taxon>Metazoa</taxon>
        <taxon>Spiralia</taxon>
        <taxon>Lophotrochozoa</taxon>
        <taxon>Mollusca</taxon>
        <taxon>Bivalvia</taxon>
        <taxon>Autobranchia</taxon>
        <taxon>Pteriomorphia</taxon>
        <taxon>Pectinida</taxon>
        <taxon>Pectinoidea</taxon>
        <taxon>Pectinidae</taxon>
        <taxon>Mizuhopecten</taxon>
    </lineage>
</organism>
<evidence type="ECO:0000313" key="14">
    <source>
        <dbReference type="EMBL" id="OWF50158.1"/>
    </source>
</evidence>
<dbReference type="GO" id="GO:0016020">
    <property type="term" value="C:membrane"/>
    <property type="evidence" value="ECO:0007669"/>
    <property type="project" value="UniProtKB-SubCell"/>
</dbReference>
<keyword evidence="6 11" id="KW-0472">Membrane</keyword>
<evidence type="ECO:0000256" key="2">
    <source>
        <dbReference type="ARBA" id="ARBA00022692"/>
    </source>
</evidence>
<evidence type="ECO:0000259" key="13">
    <source>
        <dbReference type="PROSITE" id="PS50923"/>
    </source>
</evidence>
<evidence type="ECO:0000256" key="5">
    <source>
        <dbReference type="ARBA" id="ARBA00022989"/>
    </source>
</evidence>
<protein>
    <submittedName>
        <fullName evidence="14">Neurotrypsin</fullName>
    </submittedName>
</protein>
<dbReference type="PROSITE" id="PS50923">
    <property type="entry name" value="SUSHI"/>
    <property type="match status" value="1"/>
</dbReference>
<keyword evidence="5 11" id="KW-1133">Transmembrane helix</keyword>
<dbReference type="STRING" id="6573.A0A210QN76"/>
<dbReference type="Gene3D" id="3.10.250.10">
    <property type="entry name" value="SRCR-like domain"/>
    <property type="match status" value="1"/>
</dbReference>
<dbReference type="InterPro" id="IPR001190">
    <property type="entry name" value="SRCR"/>
</dbReference>
<dbReference type="Proteomes" id="UP000242188">
    <property type="component" value="Unassembled WGS sequence"/>
</dbReference>
<dbReference type="FunFam" id="3.10.250.10:FF:000016">
    <property type="entry name" value="Scavenger receptor cysteine-rich protein type 12"/>
    <property type="match status" value="1"/>
</dbReference>
<name>A0A210QN76_MIZYE</name>
<dbReference type="SMART" id="SM00202">
    <property type="entry name" value="SR"/>
    <property type="match status" value="1"/>
</dbReference>
<evidence type="ECO:0000256" key="7">
    <source>
        <dbReference type="ARBA" id="ARBA00023157"/>
    </source>
</evidence>
<evidence type="ECO:0000256" key="6">
    <source>
        <dbReference type="ARBA" id="ARBA00023136"/>
    </source>
</evidence>
<evidence type="ECO:0000313" key="15">
    <source>
        <dbReference type="Proteomes" id="UP000242188"/>
    </source>
</evidence>
<dbReference type="InterPro" id="IPR036772">
    <property type="entry name" value="SRCR-like_dom_sf"/>
</dbReference>
<keyword evidence="4" id="KW-0677">Repeat</keyword>
<keyword evidence="2 11" id="KW-0812">Transmembrane</keyword>
<keyword evidence="8" id="KW-0325">Glycoprotein</keyword>
<dbReference type="InterPro" id="IPR035976">
    <property type="entry name" value="Sushi/SCR/CCP_sf"/>
</dbReference>
<keyword evidence="7 9" id="KW-1015">Disulfide bond</keyword>
<keyword evidence="3" id="KW-0732">Signal</keyword>
<dbReference type="Pfam" id="PF00084">
    <property type="entry name" value="Sushi"/>
    <property type="match status" value="1"/>
</dbReference>
<sequence length="304" mass="33149">MLSPEIFQTENRSAGKMKRLIRLSITFVLLLISSVHLSIINHVHFDDDTRRVAYHTAAPYGTLQCGKMCALEGRCIAINYHKGARTCELVEQAATVVLDSAGWVSTSDITFVNGKLGSCSNVSIPELNECVPLRNGGQTSMIKYCPATPSVPSCYTTSTSRSVRDAVTYKCNPDFNCTENLNGICLPNGQWSSSSSIAQCFQDSVRLDSGTNQTEGRVEIYRDGVWGKVIGASWYANDAAVACRQLGYSGGNATLKLKSDFGKLWSKSGECVGNELKIADCPIDWFPILQNWRPFNAGVNCTGN</sequence>
<evidence type="ECO:0000256" key="11">
    <source>
        <dbReference type="SAM" id="Phobius"/>
    </source>
</evidence>
<feature type="disulfide bond" evidence="9">
    <location>
        <begin position="271"/>
        <end position="281"/>
    </location>
</feature>
<dbReference type="PRINTS" id="PR00258">
    <property type="entry name" value="SPERACTRCPTR"/>
</dbReference>
<evidence type="ECO:0000256" key="10">
    <source>
        <dbReference type="PROSITE-ProRule" id="PRU00302"/>
    </source>
</evidence>
<comment type="caution">
    <text evidence="9">Lacks conserved residue(s) required for the propagation of feature annotation.</text>
</comment>
<keyword evidence="10" id="KW-0768">Sushi</keyword>
<feature type="transmembrane region" description="Helical" evidence="11">
    <location>
        <begin position="20"/>
        <end position="40"/>
    </location>
</feature>
<proteinExistence type="predicted"/>
<feature type="domain" description="Sushi" evidence="13">
    <location>
        <begin position="143"/>
        <end position="202"/>
    </location>
</feature>
<dbReference type="InterPro" id="IPR000436">
    <property type="entry name" value="Sushi_SCR_CCP_dom"/>
</dbReference>
<feature type="domain" description="SRCR" evidence="12">
    <location>
        <begin position="205"/>
        <end position="302"/>
    </location>
</feature>
<accession>A0A210QN76</accession>
<evidence type="ECO:0000259" key="12">
    <source>
        <dbReference type="PROSITE" id="PS50287"/>
    </source>
</evidence>
<dbReference type="Pfam" id="PF00530">
    <property type="entry name" value="SRCR"/>
    <property type="match status" value="1"/>
</dbReference>
<dbReference type="SUPFAM" id="SSF57535">
    <property type="entry name" value="Complement control module/SCR domain"/>
    <property type="match status" value="1"/>
</dbReference>
<evidence type="ECO:0000256" key="9">
    <source>
        <dbReference type="PROSITE-ProRule" id="PRU00196"/>
    </source>
</evidence>
<dbReference type="SUPFAM" id="SSF56487">
    <property type="entry name" value="SRCR-like"/>
    <property type="match status" value="1"/>
</dbReference>
<reference evidence="14 15" key="1">
    <citation type="journal article" date="2017" name="Nat. Ecol. Evol.">
        <title>Scallop genome provides insights into evolution of bilaterian karyotype and development.</title>
        <authorList>
            <person name="Wang S."/>
            <person name="Zhang J."/>
            <person name="Jiao W."/>
            <person name="Li J."/>
            <person name="Xun X."/>
            <person name="Sun Y."/>
            <person name="Guo X."/>
            <person name="Huan P."/>
            <person name="Dong B."/>
            <person name="Zhang L."/>
            <person name="Hu X."/>
            <person name="Sun X."/>
            <person name="Wang J."/>
            <person name="Zhao C."/>
            <person name="Wang Y."/>
            <person name="Wang D."/>
            <person name="Huang X."/>
            <person name="Wang R."/>
            <person name="Lv J."/>
            <person name="Li Y."/>
            <person name="Zhang Z."/>
            <person name="Liu B."/>
            <person name="Lu W."/>
            <person name="Hui Y."/>
            <person name="Liang J."/>
            <person name="Zhou Z."/>
            <person name="Hou R."/>
            <person name="Li X."/>
            <person name="Liu Y."/>
            <person name="Li H."/>
            <person name="Ning X."/>
            <person name="Lin Y."/>
            <person name="Zhao L."/>
            <person name="Xing Q."/>
            <person name="Dou J."/>
            <person name="Li Y."/>
            <person name="Mao J."/>
            <person name="Guo H."/>
            <person name="Dou H."/>
            <person name="Li T."/>
            <person name="Mu C."/>
            <person name="Jiang W."/>
            <person name="Fu Q."/>
            <person name="Fu X."/>
            <person name="Miao Y."/>
            <person name="Liu J."/>
            <person name="Yu Q."/>
            <person name="Li R."/>
            <person name="Liao H."/>
            <person name="Li X."/>
            <person name="Kong Y."/>
            <person name="Jiang Z."/>
            <person name="Chourrout D."/>
            <person name="Li R."/>
            <person name="Bao Z."/>
        </authorList>
    </citation>
    <scope>NUCLEOTIDE SEQUENCE [LARGE SCALE GENOMIC DNA]</scope>
    <source>
        <strain evidence="14 15">PY_sf001</strain>
    </source>
</reference>
<comment type="caution">
    <text evidence="14">The sequence shown here is derived from an EMBL/GenBank/DDBJ whole genome shotgun (WGS) entry which is preliminary data.</text>
</comment>
<evidence type="ECO:0000256" key="1">
    <source>
        <dbReference type="ARBA" id="ARBA00004167"/>
    </source>
</evidence>
<evidence type="ECO:0000256" key="3">
    <source>
        <dbReference type="ARBA" id="ARBA00022729"/>
    </source>
</evidence>
<evidence type="ECO:0000256" key="4">
    <source>
        <dbReference type="ARBA" id="ARBA00022737"/>
    </source>
</evidence>
<dbReference type="EMBL" id="NEDP02002762">
    <property type="protein sequence ID" value="OWF50158.1"/>
    <property type="molecule type" value="Genomic_DNA"/>
</dbReference>
<comment type="subcellular location">
    <subcellularLocation>
        <location evidence="1">Membrane</location>
        <topology evidence="1">Single-pass membrane protein</topology>
    </subcellularLocation>
</comment>
<dbReference type="PROSITE" id="PS50287">
    <property type="entry name" value="SRCR_2"/>
    <property type="match status" value="1"/>
</dbReference>